<feature type="domain" description="Major facilitator superfamily (MFS) profile" evidence="7">
    <location>
        <begin position="1"/>
        <end position="212"/>
    </location>
</feature>
<evidence type="ECO:0000256" key="5">
    <source>
        <dbReference type="ARBA" id="ARBA00023136"/>
    </source>
</evidence>
<dbReference type="Gene3D" id="1.20.1250.20">
    <property type="entry name" value="MFS general substrate transporter like domains"/>
    <property type="match status" value="1"/>
</dbReference>
<dbReference type="InterPro" id="IPR005828">
    <property type="entry name" value="MFS_sugar_transport-like"/>
</dbReference>
<keyword evidence="9" id="KW-1185">Reference proteome</keyword>
<evidence type="ECO:0000313" key="9">
    <source>
        <dbReference type="Proteomes" id="UP000837857"/>
    </source>
</evidence>
<evidence type="ECO:0000256" key="2">
    <source>
        <dbReference type="ARBA" id="ARBA00022448"/>
    </source>
</evidence>
<evidence type="ECO:0000256" key="6">
    <source>
        <dbReference type="SAM" id="Phobius"/>
    </source>
</evidence>
<sequence>MKLKSEVKEKENISKWTFIKKSHSTRRALFVALTLYTAAIFQGLVVVQVYAEPLFEEALPNMSSTLCSVLFAIVTVAAGCVAAYLIDATGRRTLMIFASIASGVCCTMLGSQIHLHWGPHWITAVFIYLFCVTFTFGAGTVPFVLVAEVFLPEIKSLVSMVCMEWAWICNFVILFIFNPLVTLIGLGPVFYLFSTVCFGSAAFCYFFLPETKGVPVDVIQTLFAKKRIPLDSC</sequence>
<evidence type="ECO:0000256" key="3">
    <source>
        <dbReference type="ARBA" id="ARBA00022692"/>
    </source>
</evidence>
<feature type="transmembrane region" description="Helical" evidence="6">
    <location>
        <begin position="63"/>
        <end position="86"/>
    </location>
</feature>
<dbReference type="InterPro" id="IPR020846">
    <property type="entry name" value="MFS_dom"/>
</dbReference>
<evidence type="ECO:0000256" key="1">
    <source>
        <dbReference type="ARBA" id="ARBA00004141"/>
    </source>
</evidence>
<evidence type="ECO:0000259" key="7">
    <source>
        <dbReference type="PROSITE" id="PS50850"/>
    </source>
</evidence>
<feature type="transmembrane region" description="Helical" evidence="6">
    <location>
        <begin position="28"/>
        <end position="51"/>
    </location>
</feature>
<reference evidence="8" key="1">
    <citation type="submission" date="2022-03" db="EMBL/GenBank/DDBJ databases">
        <authorList>
            <person name="Martin H S."/>
        </authorList>
    </citation>
    <scope>NUCLEOTIDE SEQUENCE</scope>
</reference>
<dbReference type="InterPro" id="IPR036259">
    <property type="entry name" value="MFS_trans_sf"/>
</dbReference>
<dbReference type="Pfam" id="PF00083">
    <property type="entry name" value="Sugar_tr"/>
    <property type="match status" value="1"/>
</dbReference>
<evidence type="ECO:0000256" key="4">
    <source>
        <dbReference type="ARBA" id="ARBA00022989"/>
    </source>
</evidence>
<gene>
    <name evidence="8" type="ORF">IPOD504_LOCUS10242</name>
</gene>
<name>A0ABN8IHW8_9NEOP</name>
<feature type="transmembrane region" description="Helical" evidence="6">
    <location>
        <begin position="93"/>
        <end position="115"/>
    </location>
</feature>
<feature type="transmembrane region" description="Helical" evidence="6">
    <location>
        <begin position="157"/>
        <end position="177"/>
    </location>
</feature>
<keyword evidence="5 6" id="KW-0472">Membrane</keyword>
<keyword evidence="3 6" id="KW-0812">Transmembrane</keyword>
<dbReference type="Proteomes" id="UP000837857">
    <property type="component" value="Chromosome 24"/>
</dbReference>
<dbReference type="InterPro" id="IPR050814">
    <property type="entry name" value="Myo-inositol_Transporter"/>
</dbReference>
<keyword evidence="2" id="KW-0813">Transport</keyword>
<dbReference type="PANTHER" id="PTHR48020:SF12">
    <property type="entry name" value="PROTON MYO-INOSITOL COTRANSPORTER"/>
    <property type="match status" value="1"/>
</dbReference>
<dbReference type="EMBL" id="OW152836">
    <property type="protein sequence ID" value="CAH2057443.1"/>
    <property type="molecule type" value="Genomic_DNA"/>
</dbReference>
<protein>
    <recommendedName>
        <fullName evidence="7">Major facilitator superfamily (MFS) profile domain-containing protein</fullName>
    </recommendedName>
</protein>
<dbReference type="PANTHER" id="PTHR48020">
    <property type="entry name" value="PROTON MYO-INOSITOL COTRANSPORTER"/>
    <property type="match status" value="1"/>
</dbReference>
<proteinExistence type="predicted"/>
<comment type="subcellular location">
    <subcellularLocation>
        <location evidence="1">Membrane</location>
        <topology evidence="1">Multi-pass membrane protein</topology>
    </subcellularLocation>
</comment>
<dbReference type="SUPFAM" id="SSF103473">
    <property type="entry name" value="MFS general substrate transporter"/>
    <property type="match status" value="1"/>
</dbReference>
<dbReference type="PROSITE" id="PS50850">
    <property type="entry name" value="MFS"/>
    <property type="match status" value="1"/>
</dbReference>
<accession>A0ABN8IHW8</accession>
<keyword evidence="4 6" id="KW-1133">Transmembrane helix</keyword>
<organism evidence="8 9">
    <name type="scientific">Iphiclides podalirius</name>
    <name type="common">scarce swallowtail</name>
    <dbReference type="NCBI Taxonomy" id="110791"/>
    <lineage>
        <taxon>Eukaryota</taxon>
        <taxon>Metazoa</taxon>
        <taxon>Ecdysozoa</taxon>
        <taxon>Arthropoda</taxon>
        <taxon>Hexapoda</taxon>
        <taxon>Insecta</taxon>
        <taxon>Pterygota</taxon>
        <taxon>Neoptera</taxon>
        <taxon>Endopterygota</taxon>
        <taxon>Lepidoptera</taxon>
        <taxon>Glossata</taxon>
        <taxon>Ditrysia</taxon>
        <taxon>Papilionoidea</taxon>
        <taxon>Papilionidae</taxon>
        <taxon>Papilioninae</taxon>
        <taxon>Iphiclides</taxon>
    </lineage>
</organism>
<feature type="transmembrane region" description="Helical" evidence="6">
    <location>
        <begin position="121"/>
        <end position="145"/>
    </location>
</feature>
<feature type="transmembrane region" description="Helical" evidence="6">
    <location>
        <begin position="189"/>
        <end position="208"/>
    </location>
</feature>
<feature type="non-terminal residue" evidence="8">
    <location>
        <position position="1"/>
    </location>
</feature>
<evidence type="ECO:0000313" key="8">
    <source>
        <dbReference type="EMBL" id="CAH2057443.1"/>
    </source>
</evidence>